<dbReference type="Proteomes" id="UP001397290">
    <property type="component" value="Unassembled WGS sequence"/>
</dbReference>
<accession>A0AAW0S914</accession>
<dbReference type="EMBL" id="JAAHCF010000009">
    <property type="protein sequence ID" value="KAK8150685.1"/>
    <property type="molecule type" value="Genomic_DNA"/>
</dbReference>
<reference evidence="1 2" key="1">
    <citation type="submission" date="2020-02" db="EMBL/GenBank/DDBJ databases">
        <title>Comparative genomics of the hypocrealean fungal genus Beauvera.</title>
        <authorList>
            <person name="Showalter D.N."/>
            <person name="Bushley K.E."/>
            <person name="Rehner S.A."/>
        </authorList>
    </citation>
    <scope>NUCLEOTIDE SEQUENCE [LARGE SCALE GENOMIC DNA]</scope>
    <source>
        <strain evidence="1 2">ARSEF4384</strain>
    </source>
</reference>
<comment type="caution">
    <text evidence="1">The sequence shown here is derived from an EMBL/GenBank/DDBJ whole genome shotgun (WGS) entry which is preliminary data.</text>
</comment>
<organism evidence="1 2">
    <name type="scientific">Beauveria asiatica</name>
    <dbReference type="NCBI Taxonomy" id="1069075"/>
    <lineage>
        <taxon>Eukaryota</taxon>
        <taxon>Fungi</taxon>
        <taxon>Dikarya</taxon>
        <taxon>Ascomycota</taxon>
        <taxon>Pezizomycotina</taxon>
        <taxon>Sordariomycetes</taxon>
        <taxon>Hypocreomycetidae</taxon>
        <taxon>Hypocreales</taxon>
        <taxon>Cordycipitaceae</taxon>
        <taxon>Beauveria</taxon>
    </lineage>
</organism>
<protein>
    <submittedName>
        <fullName evidence="1">Uncharacterized protein</fullName>
    </submittedName>
</protein>
<sequence length="125" mass="13887">MPLRVKQRWNEFIDDDPCADAVWEPCDESCLTLSLDHSFQRFEATTVIAALVAQCEGVVLELGPGMGNENRVLRQGDYTCRRRREQPAFCARDRSAGEPTCWSAMVSGRQRGHGAALGAGRKDLC</sequence>
<name>A0AAW0S914_9HYPO</name>
<proteinExistence type="predicted"/>
<gene>
    <name evidence="1" type="ORF">G3M48_010152</name>
</gene>
<evidence type="ECO:0000313" key="1">
    <source>
        <dbReference type="EMBL" id="KAK8150685.1"/>
    </source>
</evidence>
<evidence type="ECO:0000313" key="2">
    <source>
        <dbReference type="Proteomes" id="UP001397290"/>
    </source>
</evidence>
<keyword evidence="2" id="KW-1185">Reference proteome</keyword>
<dbReference type="AlphaFoldDB" id="A0AAW0S914"/>